<accession>K1PWU2</accession>
<dbReference type="EMBL" id="JH823231">
    <property type="protein sequence ID" value="EKC26178.1"/>
    <property type="molecule type" value="Genomic_DNA"/>
</dbReference>
<evidence type="ECO:0000259" key="10">
    <source>
        <dbReference type="SMART" id="SM00249"/>
    </source>
</evidence>
<dbReference type="SUPFAM" id="SSF55455">
    <property type="entry name" value="SRF-like"/>
    <property type="match status" value="1"/>
</dbReference>
<feature type="compositionally biased region" description="Polar residues" evidence="9">
    <location>
        <begin position="87"/>
        <end position="99"/>
    </location>
</feature>
<dbReference type="SUPFAM" id="SSF57903">
    <property type="entry name" value="FYVE/PHD zinc finger"/>
    <property type="match status" value="1"/>
</dbReference>
<protein>
    <recommendedName>
        <fullName evidence="10">Zinc finger PHD-type domain-containing protein</fullName>
    </recommendedName>
</protein>
<name>K1PWU2_MAGGI</name>
<dbReference type="Gene3D" id="3.30.40.10">
    <property type="entry name" value="Zinc/RING finger domain, C3HC4 (zinc finger)"/>
    <property type="match status" value="1"/>
</dbReference>
<dbReference type="SMART" id="SM00249">
    <property type="entry name" value="PHD"/>
    <property type="match status" value="1"/>
</dbReference>
<dbReference type="Pfam" id="PF00319">
    <property type="entry name" value="SRF-TF"/>
    <property type="match status" value="1"/>
</dbReference>
<evidence type="ECO:0000256" key="1">
    <source>
        <dbReference type="ARBA" id="ARBA00004123"/>
    </source>
</evidence>
<dbReference type="InterPro" id="IPR013083">
    <property type="entry name" value="Znf_RING/FYVE/PHD"/>
</dbReference>
<keyword evidence="8" id="KW-0539">Nucleus</keyword>
<dbReference type="GO" id="GO:0008270">
    <property type="term" value="F:zinc ion binding"/>
    <property type="evidence" value="ECO:0007669"/>
    <property type="project" value="UniProtKB-KW"/>
</dbReference>
<keyword evidence="6" id="KW-0238">DNA-binding</keyword>
<dbReference type="InterPro" id="IPR002100">
    <property type="entry name" value="TF_MADSbox"/>
</dbReference>
<dbReference type="InParanoid" id="K1PWU2"/>
<dbReference type="HOGENOM" id="CLU_1442396_0_0_1"/>
<sequence length="188" mass="21333">MSASVEKVSKKGVVSLRPLKVKSGVVRLQKQSLITKTLSRRKNTLFTKAHELHVVTGAPVRVEVHVPNSDNRYLYRSDGLPAEKIQPKQSSVEQTQPGPSTGPRYPSPSRPVCQLDATTQTVSVYEEEDKCRMCGEGQLRTRALWVGCSQPKCNFWVHARCLHLRAKSQRALSKIEWFCPQHWREEIN</sequence>
<keyword evidence="4" id="KW-0862">Zinc</keyword>
<dbReference type="InterPro" id="IPR036879">
    <property type="entry name" value="TF_MADSbox_sf"/>
</dbReference>
<dbReference type="Pfam" id="PF00628">
    <property type="entry name" value="PHD"/>
    <property type="match status" value="1"/>
</dbReference>
<evidence type="ECO:0000256" key="8">
    <source>
        <dbReference type="ARBA" id="ARBA00023242"/>
    </source>
</evidence>
<dbReference type="GO" id="GO:0003677">
    <property type="term" value="F:DNA binding"/>
    <property type="evidence" value="ECO:0007669"/>
    <property type="project" value="UniProtKB-KW"/>
</dbReference>
<keyword evidence="7" id="KW-0804">Transcription</keyword>
<dbReference type="GO" id="GO:0005634">
    <property type="term" value="C:nucleus"/>
    <property type="evidence" value="ECO:0007669"/>
    <property type="project" value="UniProtKB-SubCell"/>
</dbReference>
<evidence type="ECO:0000256" key="7">
    <source>
        <dbReference type="ARBA" id="ARBA00023163"/>
    </source>
</evidence>
<feature type="domain" description="Zinc finger PHD-type" evidence="10">
    <location>
        <begin position="130"/>
        <end position="183"/>
    </location>
</feature>
<evidence type="ECO:0000256" key="4">
    <source>
        <dbReference type="ARBA" id="ARBA00022833"/>
    </source>
</evidence>
<comment type="subcellular location">
    <subcellularLocation>
        <location evidence="1">Nucleus</location>
    </subcellularLocation>
</comment>
<keyword evidence="5" id="KW-0805">Transcription regulation</keyword>
<dbReference type="AlphaFoldDB" id="K1PWU2"/>
<keyword evidence="3" id="KW-0863">Zinc-finger</keyword>
<evidence type="ECO:0000256" key="9">
    <source>
        <dbReference type="SAM" id="MobiDB-lite"/>
    </source>
</evidence>
<evidence type="ECO:0000313" key="11">
    <source>
        <dbReference type="EMBL" id="EKC26178.1"/>
    </source>
</evidence>
<evidence type="ECO:0000256" key="2">
    <source>
        <dbReference type="ARBA" id="ARBA00022723"/>
    </source>
</evidence>
<keyword evidence="2" id="KW-0479">Metal-binding</keyword>
<dbReference type="InterPro" id="IPR001965">
    <property type="entry name" value="Znf_PHD"/>
</dbReference>
<dbReference type="InterPro" id="IPR019787">
    <property type="entry name" value="Znf_PHD-finger"/>
</dbReference>
<dbReference type="InterPro" id="IPR011011">
    <property type="entry name" value="Znf_FYVE_PHD"/>
</dbReference>
<dbReference type="GO" id="GO:0046983">
    <property type="term" value="F:protein dimerization activity"/>
    <property type="evidence" value="ECO:0007669"/>
    <property type="project" value="InterPro"/>
</dbReference>
<evidence type="ECO:0000256" key="6">
    <source>
        <dbReference type="ARBA" id="ARBA00023125"/>
    </source>
</evidence>
<evidence type="ECO:0000256" key="5">
    <source>
        <dbReference type="ARBA" id="ARBA00023015"/>
    </source>
</evidence>
<feature type="region of interest" description="Disordered" evidence="9">
    <location>
        <begin position="84"/>
        <end position="110"/>
    </location>
</feature>
<organism evidence="11">
    <name type="scientific">Magallana gigas</name>
    <name type="common">Pacific oyster</name>
    <name type="synonym">Crassostrea gigas</name>
    <dbReference type="NCBI Taxonomy" id="29159"/>
    <lineage>
        <taxon>Eukaryota</taxon>
        <taxon>Metazoa</taxon>
        <taxon>Spiralia</taxon>
        <taxon>Lophotrochozoa</taxon>
        <taxon>Mollusca</taxon>
        <taxon>Bivalvia</taxon>
        <taxon>Autobranchia</taxon>
        <taxon>Pteriomorphia</taxon>
        <taxon>Ostreida</taxon>
        <taxon>Ostreoidea</taxon>
        <taxon>Ostreidae</taxon>
        <taxon>Magallana</taxon>
    </lineage>
</organism>
<proteinExistence type="predicted"/>
<gene>
    <name evidence="11" type="ORF">CGI_10027163</name>
</gene>
<evidence type="ECO:0000256" key="3">
    <source>
        <dbReference type="ARBA" id="ARBA00022771"/>
    </source>
</evidence>
<reference evidence="11" key="1">
    <citation type="journal article" date="2012" name="Nature">
        <title>The oyster genome reveals stress adaptation and complexity of shell formation.</title>
        <authorList>
            <person name="Zhang G."/>
            <person name="Fang X."/>
            <person name="Guo X."/>
            <person name="Li L."/>
            <person name="Luo R."/>
            <person name="Xu F."/>
            <person name="Yang P."/>
            <person name="Zhang L."/>
            <person name="Wang X."/>
            <person name="Qi H."/>
            <person name="Xiong Z."/>
            <person name="Que H."/>
            <person name="Xie Y."/>
            <person name="Holland P.W."/>
            <person name="Paps J."/>
            <person name="Zhu Y."/>
            <person name="Wu F."/>
            <person name="Chen Y."/>
            <person name="Wang J."/>
            <person name="Peng C."/>
            <person name="Meng J."/>
            <person name="Yang L."/>
            <person name="Liu J."/>
            <person name="Wen B."/>
            <person name="Zhang N."/>
            <person name="Huang Z."/>
            <person name="Zhu Q."/>
            <person name="Feng Y."/>
            <person name="Mount A."/>
            <person name="Hedgecock D."/>
            <person name="Xu Z."/>
            <person name="Liu Y."/>
            <person name="Domazet-Loso T."/>
            <person name="Du Y."/>
            <person name="Sun X."/>
            <person name="Zhang S."/>
            <person name="Liu B."/>
            <person name="Cheng P."/>
            <person name="Jiang X."/>
            <person name="Li J."/>
            <person name="Fan D."/>
            <person name="Wang W."/>
            <person name="Fu W."/>
            <person name="Wang T."/>
            <person name="Wang B."/>
            <person name="Zhang J."/>
            <person name="Peng Z."/>
            <person name="Li Y."/>
            <person name="Li N."/>
            <person name="Wang J."/>
            <person name="Chen M."/>
            <person name="He Y."/>
            <person name="Tan F."/>
            <person name="Song X."/>
            <person name="Zheng Q."/>
            <person name="Huang R."/>
            <person name="Yang H."/>
            <person name="Du X."/>
            <person name="Chen L."/>
            <person name="Yang M."/>
            <person name="Gaffney P.M."/>
            <person name="Wang S."/>
            <person name="Luo L."/>
            <person name="She Z."/>
            <person name="Ming Y."/>
            <person name="Huang W."/>
            <person name="Zhang S."/>
            <person name="Huang B."/>
            <person name="Zhang Y."/>
            <person name="Qu T."/>
            <person name="Ni P."/>
            <person name="Miao G."/>
            <person name="Wang J."/>
            <person name="Wang Q."/>
            <person name="Steinberg C.E."/>
            <person name="Wang H."/>
            <person name="Li N."/>
            <person name="Qian L."/>
            <person name="Zhang G."/>
            <person name="Li Y."/>
            <person name="Yang H."/>
            <person name="Liu X."/>
            <person name="Wang J."/>
            <person name="Yin Y."/>
            <person name="Wang J."/>
        </authorList>
    </citation>
    <scope>NUCLEOTIDE SEQUENCE [LARGE SCALE GENOMIC DNA]</scope>
    <source>
        <strain evidence="11">05x7-T-G4-1.051#20</strain>
    </source>
</reference>